<name>A0A919W8G3_9ACTN</name>
<keyword evidence="1" id="KW-1133">Transmembrane helix</keyword>
<proteinExistence type="predicted"/>
<keyword evidence="1" id="KW-0812">Transmembrane</keyword>
<feature type="transmembrane region" description="Helical" evidence="1">
    <location>
        <begin position="362"/>
        <end position="380"/>
    </location>
</feature>
<sequence length="450" mass="48609">MEWTDLTDTERAVAAMCATGSEADVVGWTDPAVRGEALRFMLLGGVTAQPGDRAELRLSGARVQGAFEVEFTEVDVPVTLKRCTVDGPISFYGSHLRRLTLDDCEFAELYLSDATIDGTVAVRGSTSTGLVSFAGATIGGSLVMRGTHLAGPGIAFDGPSLRVRRDLIADYGFTCRGALRLDRAEINGILTLEGAVLDGCGDAAASSLRMPGIARGGLDDGEWSTSVAFSGRHLSARELILLPAQPPGGLFDLRHAKLGLLRDTPPTWPPALRIDGLSYEALADVDERDARLRWLRLDPRGFRPQPYAQLAQVYRAAGRDEDARSVLLAGERHRRDALSRPGRWWGRLQDATVGYGYRPVRAAAWLAALFTVGTIVFLWYEPRAADPGKAPHFVAPVYTLDLILPVGDFGQQSAYHPRGATVWLAYTLIVAGLILATTVAAAATRRLRRT</sequence>
<evidence type="ECO:0000256" key="1">
    <source>
        <dbReference type="SAM" id="Phobius"/>
    </source>
</evidence>
<organism evidence="2 3">
    <name type="scientific">Paractinoplanes toevensis</name>
    <dbReference type="NCBI Taxonomy" id="571911"/>
    <lineage>
        <taxon>Bacteria</taxon>
        <taxon>Bacillati</taxon>
        <taxon>Actinomycetota</taxon>
        <taxon>Actinomycetes</taxon>
        <taxon>Micromonosporales</taxon>
        <taxon>Micromonosporaceae</taxon>
        <taxon>Paractinoplanes</taxon>
    </lineage>
</organism>
<keyword evidence="1" id="KW-0472">Membrane</keyword>
<reference evidence="2 3" key="1">
    <citation type="submission" date="2021-03" db="EMBL/GenBank/DDBJ databases">
        <title>Whole genome shotgun sequence of Actinoplanes toevensis NBRC 105298.</title>
        <authorList>
            <person name="Komaki H."/>
            <person name="Tamura T."/>
        </authorList>
    </citation>
    <scope>NUCLEOTIDE SEQUENCE [LARGE SCALE GENOMIC DNA]</scope>
    <source>
        <strain evidence="2 3">NBRC 105298</strain>
    </source>
</reference>
<comment type="caution">
    <text evidence="2">The sequence shown here is derived from an EMBL/GenBank/DDBJ whole genome shotgun (WGS) entry which is preliminary data.</text>
</comment>
<dbReference type="Proteomes" id="UP000677082">
    <property type="component" value="Unassembled WGS sequence"/>
</dbReference>
<gene>
    <name evidence="2" type="ORF">Ato02nite_055040</name>
</gene>
<dbReference type="RefSeq" id="WP_213009517.1">
    <property type="nucleotide sequence ID" value="NZ_BOQN01000070.1"/>
</dbReference>
<dbReference type="EMBL" id="BOQN01000070">
    <property type="protein sequence ID" value="GIM93711.1"/>
    <property type="molecule type" value="Genomic_DNA"/>
</dbReference>
<dbReference type="AlphaFoldDB" id="A0A919W8G3"/>
<evidence type="ECO:0000313" key="3">
    <source>
        <dbReference type="Proteomes" id="UP000677082"/>
    </source>
</evidence>
<accession>A0A919W8G3</accession>
<evidence type="ECO:0000313" key="2">
    <source>
        <dbReference type="EMBL" id="GIM93711.1"/>
    </source>
</evidence>
<protein>
    <submittedName>
        <fullName evidence="2">Oxidoreductase</fullName>
    </submittedName>
</protein>
<feature type="transmembrane region" description="Helical" evidence="1">
    <location>
        <begin position="423"/>
        <end position="444"/>
    </location>
</feature>
<keyword evidence="3" id="KW-1185">Reference proteome</keyword>